<dbReference type="RefSeq" id="WP_207222882.1">
    <property type="nucleotide sequence ID" value="NZ_SGWQ01000017.1"/>
</dbReference>
<evidence type="ECO:0000313" key="6">
    <source>
        <dbReference type="EMBL" id="RZS30321.1"/>
    </source>
</evidence>
<name>A0A4Q7KF83_9PSEU</name>
<evidence type="ECO:0000256" key="2">
    <source>
        <dbReference type="ARBA" id="ARBA00023125"/>
    </source>
</evidence>
<reference evidence="6 7" key="1">
    <citation type="submission" date="2019-02" db="EMBL/GenBank/DDBJ databases">
        <title>Genomic Encyclopedia of Type Strains, Phase IV (KMG-IV): sequencing the most valuable type-strain genomes for metagenomic binning, comparative biology and taxonomic classification.</title>
        <authorList>
            <person name="Goeker M."/>
        </authorList>
    </citation>
    <scope>NUCLEOTIDE SEQUENCE [LARGE SCALE GENOMIC DNA]</scope>
    <source>
        <strain evidence="6 7">DSM 101727</strain>
    </source>
</reference>
<evidence type="ECO:0000256" key="4">
    <source>
        <dbReference type="PROSITE-ProRule" id="PRU00335"/>
    </source>
</evidence>
<dbReference type="PROSITE" id="PS50977">
    <property type="entry name" value="HTH_TETR_2"/>
    <property type="match status" value="1"/>
</dbReference>
<organism evidence="6 7">
    <name type="scientific">Herbihabitans rhizosphaerae</name>
    <dbReference type="NCBI Taxonomy" id="1872711"/>
    <lineage>
        <taxon>Bacteria</taxon>
        <taxon>Bacillati</taxon>
        <taxon>Actinomycetota</taxon>
        <taxon>Actinomycetes</taxon>
        <taxon>Pseudonocardiales</taxon>
        <taxon>Pseudonocardiaceae</taxon>
        <taxon>Herbihabitans</taxon>
    </lineage>
</organism>
<dbReference type="PANTHER" id="PTHR47506">
    <property type="entry name" value="TRANSCRIPTIONAL REGULATORY PROTEIN"/>
    <property type="match status" value="1"/>
</dbReference>
<dbReference type="EMBL" id="SGWQ01000017">
    <property type="protein sequence ID" value="RZS30321.1"/>
    <property type="molecule type" value="Genomic_DNA"/>
</dbReference>
<gene>
    <name evidence="6" type="ORF">EV193_11717</name>
</gene>
<dbReference type="Proteomes" id="UP000294257">
    <property type="component" value="Unassembled WGS sequence"/>
</dbReference>
<sequence length="198" mass="21085">MARERGESKQRMLTSAVALLRERGAAAVTVDAVLAHSGAPRGSVYHHFPGGRHELITSAVRLAGDHVAALLDEAVREGDPVRVLRGFVRFWKRTLVETDYLSGCPVVALAVDGGQAPPETVELVRDIFTRWQTSLTALLTGAGAPPRRARRLATLVVASVEGAIILSRAQRDAGPLDDVLAELTPLLAVTDGGGRENT</sequence>
<dbReference type="InterPro" id="IPR009057">
    <property type="entry name" value="Homeodomain-like_sf"/>
</dbReference>
<accession>A0A4Q7KF83</accession>
<comment type="caution">
    <text evidence="6">The sequence shown here is derived from an EMBL/GenBank/DDBJ whole genome shotgun (WGS) entry which is preliminary data.</text>
</comment>
<dbReference type="SUPFAM" id="SSF48498">
    <property type="entry name" value="Tetracyclin repressor-like, C-terminal domain"/>
    <property type="match status" value="1"/>
</dbReference>
<dbReference type="Gene3D" id="1.10.357.10">
    <property type="entry name" value="Tetracycline Repressor, domain 2"/>
    <property type="match status" value="1"/>
</dbReference>
<dbReference type="Pfam" id="PF00440">
    <property type="entry name" value="TetR_N"/>
    <property type="match status" value="1"/>
</dbReference>
<evidence type="ECO:0000259" key="5">
    <source>
        <dbReference type="PROSITE" id="PS50977"/>
    </source>
</evidence>
<dbReference type="InterPro" id="IPR001647">
    <property type="entry name" value="HTH_TetR"/>
</dbReference>
<dbReference type="AlphaFoldDB" id="A0A4Q7KF83"/>
<dbReference type="Pfam" id="PF21993">
    <property type="entry name" value="TetR_C_13_2"/>
    <property type="match status" value="1"/>
</dbReference>
<protein>
    <submittedName>
        <fullName evidence="6">TetR family transcriptional regulator</fullName>
    </submittedName>
</protein>
<proteinExistence type="predicted"/>
<keyword evidence="1" id="KW-0805">Transcription regulation</keyword>
<dbReference type="InterPro" id="IPR054156">
    <property type="entry name" value="YxaF_TetR_C"/>
</dbReference>
<keyword evidence="7" id="KW-1185">Reference proteome</keyword>
<dbReference type="SUPFAM" id="SSF46689">
    <property type="entry name" value="Homeodomain-like"/>
    <property type="match status" value="1"/>
</dbReference>
<keyword evidence="2 4" id="KW-0238">DNA-binding</keyword>
<evidence type="ECO:0000256" key="3">
    <source>
        <dbReference type="ARBA" id="ARBA00023163"/>
    </source>
</evidence>
<feature type="DNA-binding region" description="H-T-H motif" evidence="4">
    <location>
        <begin position="29"/>
        <end position="48"/>
    </location>
</feature>
<dbReference type="GO" id="GO:0003677">
    <property type="term" value="F:DNA binding"/>
    <property type="evidence" value="ECO:0007669"/>
    <property type="project" value="UniProtKB-UniRule"/>
</dbReference>
<feature type="domain" description="HTH tetR-type" evidence="5">
    <location>
        <begin position="6"/>
        <end position="66"/>
    </location>
</feature>
<evidence type="ECO:0000313" key="7">
    <source>
        <dbReference type="Proteomes" id="UP000294257"/>
    </source>
</evidence>
<evidence type="ECO:0000256" key="1">
    <source>
        <dbReference type="ARBA" id="ARBA00023015"/>
    </source>
</evidence>
<dbReference type="PANTHER" id="PTHR47506:SF3">
    <property type="entry name" value="HTH-TYPE TRANSCRIPTIONAL REGULATOR LMRA"/>
    <property type="match status" value="1"/>
</dbReference>
<keyword evidence="3" id="KW-0804">Transcription</keyword>
<dbReference type="InterPro" id="IPR036271">
    <property type="entry name" value="Tet_transcr_reg_TetR-rel_C_sf"/>
</dbReference>